<accession>D6ZDR1</accession>
<dbReference type="EMBL" id="CP001958">
    <property type="protein sequence ID" value="ADG99318.1"/>
    <property type="molecule type" value="Genomic_DNA"/>
</dbReference>
<sequence length="256" mass="26537">MLRTLCRVAARTPGRRFGPCLAVLSLALVFAGCDAGRRVLPPLPQPTAEPIEGPPLVSSSPAQAAVLPATAVGRVPLSLDEVNRLAGKGLYKSGDAPLSAPADAKGTAQPQECLPVLSALRTKAVSGTAFSAFQFVVFPAADASGGVFEQAAAVYPDVAPAKTVFQKVADALGSCDGKSVDERQDEASQPITYDIRSEESEDGALRWTEQQQGQAGGACVFEVRRIKNLVFEVVECGDEAGDLAAKAAAMLASRAV</sequence>
<dbReference type="OrthoDB" id="9826897at2"/>
<organism evidence="2 3">
    <name type="scientific">Segniliparus rotundus (strain ATCC BAA-972 / CDC 1076 / CIP 108378 / DSM 44985 / JCM 13578)</name>
    <dbReference type="NCBI Taxonomy" id="640132"/>
    <lineage>
        <taxon>Bacteria</taxon>
        <taxon>Bacillati</taxon>
        <taxon>Actinomycetota</taxon>
        <taxon>Actinomycetes</taxon>
        <taxon>Mycobacteriales</taxon>
        <taxon>Segniliparaceae</taxon>
        <taxon>Segniliparus</taxon>
    </lineage>
</organism>
<proteinExistence type="predicted"/>
<protein>
    <recommendedName>
        <fullName evidence="1">PknH-like extracellular domain-containing protein</fullName>
    </recommendedName>
</protein>
<dbReference type="STRING" id="640132.Srot_2887"/>
<name>D6ZDR1_SEGRD</name>
<evidence type="ECO:0000313" key="2">
    <source>
        <dbReference type="EMBL" id="ADG99318.1"/>
    </source>
</evidence>
<dbReference type="HOGENOM" id="CLU_1085405_0_0_11"/>
<dbReference type="PROSITE" id="PS51257">
    <property type="entry name" value="PROKAR_LIPOPROTEIN"/>
    <property type="match status" value="1"/>
</dbReference>
<evidence type="ECO:0000259" key="1">
    <source>
        <dbReference type="Pfam" id="PF14032"/>
    </source>
</evidence>
<dbReference type="KEGG" id="srt:Srot_2887"/>
<gene>
    <name evidence="2" type="ordered locus">Srot_2887</name>
</gene>
<feature type="domain" description="PknH-like extracellular" evidence="1">
    <location>
        <begin position="67"/>
        <end position="252"/>
    </location>
</feature>
<dbReference type="Gene3D" id="3.40.1000.70">
    <property type="entry name" value="PknH-like extracellular domain"/>
    <property type="match status" value="1"/>
</dbReference>
<dbReference type="AlphaFoldDB" id="D6ZDR1"/>
<dbReference type="RefSeq" id="WP_013139767.1">
    <property type="nucleotide sequence ID" value="NC_014168.1"/>
</dbReference>
<keyword evidence="3" id="KW-1185">Reference proteome</keyword>
<evidence type="ECO:0000313" key="3">
    <source>
        <dbReference type="Proteomes" id="UP000002247"/>
    </source>
</evidence>
<dbReference type="InterPro" id="IPR026954">
    <property type="entry name" value="PknH-like_Extracell"/>
</dbReference>
<dbReference type="Pfam" id="PF14032">
    <property type="entry name" value="PknH_C"/>
    <property type="match status" value="1"/>
</dbReference>
<reference evidence="2 3" key="1">
    <citation type="journal article" date="2010" name="Stand. Genomic Sci.">
        <title>Complete genome sequence of Segniliparus rotundus type strain (CDC 1076).</title>
        <authorList>
            <person name="Sikorski J."/>
            <person name="Lapidus A."/>
            <person name="Copeland A."/>
            <person name="Misra M."/>
            <person name="Glavina Del Rio T."/>
            <person name="Nolan M."/>
            <person name="Lucas S."/>
            <person name="Chen F."/>
            <person name="Tice H."/>
            <person name="Cheng J.F."/>
            <person name="Jando M."/>
            <person name="Schneider S."/>
            <person name="Bruce D."/>
            <person name="Goodwin L."/>
            <person name="Pitluck S."/>
            <person name="Liolios K."/>
            <person name="Mikhailova N."/>
            <person name="Pati A."/>
            <person name="Ivanova N."/>
            <person name="Mavromatis K."/>
            <person name="Chen A."/>
            <person name="Palaniappan K."/>
            <person name="Chertkov O."/>
            <person name="Land M."/>
            <person name="Hauser L."/>
            <person name="Chang Y.J."/>
            <person name="Jeffries C.D."/>
            <person name="Brettin T."/>
            <person name="Detter J.C."/>
            <person name="Han C."/>
            <person name="Rohde M."/>
            <person name="Goker M."/>
            <person name="Bristow J."/>
            <person name="Eisen J.A."/>
            <person name="Markowitz V."/>
            <person name="Hugenholtz P."/>
            <person name="Kyrpides N.C."/>
            <person name="Klenk H.P."/>
        </authorList>
    </citation>
    <scope>NUCLEOTIDE SEQUENCE [LARGE SCALE GENOMIC DNA]</scope>
    <source>
        <strain evidence="3">ATCC BAA-972 / CDC 1076 / CIP 108378 / DSM 44985 / JCM 13578</strain>
    </source>
</reference>
<dbReference type="Proteomes" id="UP000002247">
    <property type="component" value="Chromosome"/>
</dbReference>
<dbReference type="InterPro" id="IPR038232">
    <property type="entry name" value="PknH-like_Extracell_sf"/>
</dbReference>